<dbReference type="InterPro" id="IPR053253">
    <property type="entry name" value="Sex_diff_modulator"/>
</dbReference>
<dbReference type="EnsemblPlants" id="HORVU.MOREX.r3.3HG0280740.1">
    <property type="protein sequence ID" value="HORVU.MOREX.r3.3HG0280740.1.CDS1"/>
    <property type="gene ID" value="HORVU.MOREX.r3.3HG0280740"/>
</dbReference>
<evidence type="ECO:0000313" key="1">
    <source>
        <dbReference type="EnsemblPlants" id="HORVU.MOREX.r3.3HG0280740.1.CDS1"/>
    </source>
</evidence>
<evidence type="ECO:0000313" key="2">
    <source>
        <dbReference type="Proteomes" id="UP000011116"/>
    </source>
</evidence>
<dbReference type="Proteomes" id="UP000011116">
    <property type="component" value="Chromosome 3H"/>
</dbReference>
<dbReference type="Gramene" id="HORVU.MOREX.r3.3HG0280740.1">
    <property type="protein sequence ID" value="HORVU.MOREX.r3.3HG0280740.1.CDS1"/>
    <property type="gene ID" value="HORVU.MOREX.r3.3HG0280740"/>
</dbReference>
<accession>A0A8I6Y029</accession>
<dbReference type="PANTHER" id="PTHR33087">
    <property type="entry name" value="OS07G0539200 PROTEIN"/>
    <property type="match status" value="1"/>
</dbReference>
<reference evidence="1" key="3">
    <citation type="submission" date="2022-01" db="UniProtKB">
        <authorList>
            <consortium name="EnsemblPlants"/>
        </authorList>
    </citation>
    <scope>IDENTIFICATION</scope>
    <source>
        <strain evidence="1">subsp. vulgare</strain>
    </source>
</reference>
<dbReference type="PANTHER" id="PTHR33087:SF31">
    <property type="entry name" value="OS06G0482850 PROTEIN"/>
    <property type="match status" value="1"/>
</dbReference>
<reference evidence="2" key="1">
    <citation type="journal article" date="2012" name="Nature">
        <title>A physical, genetic and functional sequence assembly of the barley genome.</title>
        <authorList>
            <consortium name="The International Barley Genome Sequencing Consortium"/>
            <person name="Mayer K.F."/>
            <person name="Waugh R."/>
            <person name="Brown J.W."/>
            <person name="Schulman A."/>
            <person name="Langridge P."/>
            <person name="Platzer M."/>
            <person name="Fincher G.B."/>
            <person name="Muehlbauer G.J."/>
            <person name="Sato K."/>
            <person name="Close T.J."/>
            <person name="Wise R.P."/>
            <person name="Stein N."/>
        </authorList>
    </citation>
    <scope>NUCLEOTIDE SEQUENCE [LARGE SCALE GENOMIC DNA]</scope>
    <source>
        <strain evidence="2">cv. Morex</strain>
    </source>
</reference>
<dbReference type="AlphaFoldDB" id="A0A8I6Y029"/>
<reference evidence="1" key="2">
    <citation type="submission" date="2020-10" db="EMBL/GenBank/DDBJ databases">
        <authorList>
            <person name="Scholz U."/>
            <person name="Mascher M."/>
            <person name="Fiebig A."/>
        </authorList>
    </citation>
    <scope>NUCLEOTIDE SEQUENCE [LARGE SCALE GENOMIC DNA]</scope>
    <source>
        <strain evidence="1">cv. Morex</strain>
    </source>
</reference>
<sequence length="108" mass="12025">MVATITGTRPTISAEEVSELLHTSLALHPGDFSLHLHRPEDFLIVLASRELKDRLAGVHFISGPRFSLSLRPWCKLAHAGSGRLEYRVELELRGSPPRPGTYPRRSTS</sequence>
<organism evidence="1 2">
    <name type="scientific">Hordeum vulgare subsp. vulgare</name>
    <name type="common">Domesticated barley</name>
    <dbReference type="NCBI Taxonomy" id="112509"/>
    <lineage>
        <taxon>Eukaryota</taxon>
        <taxon>Viridiplantae</taxon>
        <taxon>Streptophyta</taxon>
        <taxon>Embryophyta</taxon>
        <taxon>Tracheophyta</taxon>
        <taxon>Spermatophyta</taxon>
        <taxon>Magnoliopsida</taxon>
        <taxon>Liliopsida</taxon>
        <taxon>Poales</taxon>
        <taxon>Poaceae</taxon>
        <taxon>BOP clade</taxon>
        <taxon>Pooideae</taxon>
        <taxon>Triticodae</taxon>
        <taxon>Triticeae</taxon>
        <taxon>Hordeinae</taxon>
        <taxon>Hordeum</taxon>
    </lineage>
</organism>
<protein>
    <submittedName>
        <fullName evidence="1">Uncharacterized protein</fullName>
    </submittedName>
</protein>
<proteinExistence type="predicted"/>
<dbReference type="Gramene" id="HORVU.MOREX.r2.3HG0232690.1">
    <property type="protein sequence ID" value="HORVU.MOREX.r2.3HG0232690.1.CDS.1"/>
    <property type="gene ID" value="HORVU.MOREX.r2.3HG0232690"/>
</dbReference>
<name>A0A8I6Y029_HORVV</name>
<keyword evidence="2" id="KW-1185">Reference proteome</keyword>